<name>A0ACC1BXT1_9ROSI</name>
<protein>
    <submittedName>
        <fullName evidence="1">Uncharacterized protein</fullName>
    </submittedName>
</protein>
<proteinExistence type="predicted"/>
<keyword evidence="2" id="KW-1185">Reference proteome</keyword>
<reference evidence="2" key="1">
    <citation type="journal article" date="2023" name="G3 (Bethesda)">
        <title>Genome assembly and association tests identify interacting loci associated with vigor, precocity, and sex in interspecific pistachio rootstocks.</title>
        <authorList>
            <person name="Palmer W."/>
            <person name="Jacygrad E."/>
            <person name="Sagayaradj S."/>
            <person name="Cavanaugh K."/>
            <person name="Han R."/>
            <person name="Bertier L."/>
            <person name="Beede B."/>
            <person name="Kafkas S."/>
            <person name="Golino D."/>
            <person name="Preece J."/>
            <person name="Michelmore R."/>
        </authorList>
    </citation>
    <scope>NUCLEOTIDE SEQUENCE [LARGE SCALE GENOMIC DNA]</scope>
</reference>
<evidence type="ECO:0000313" key="1">
    <source>
        <dbReference type="EMBL" id="KAJ0104488.1"/>
    </source>
</evidence>
<organism evidence="1 2">
    <name type="scientific">Pistacia atlantica</name>
    <dbReference type="NCBI Taxonomy" id="434234"/>
    <lineage>
        <taxon>Eukaryota</taxon>
        <taxon>Viridiplantae</taxon>
        <taxon>Streptophyta</taxon>
        <taxon>Embryophyta</taxon>
        <taxon>Tracheophyta</taxon>
        <taxon>Spermatophyta</taxon>
        <taxon>Magnoliopsida</taxon>
        <taxon>eudicotyledons</taxon>
        <taxon>Gunneridae</taxon>
        <taxon>Pentapetalae</taxon>
        <taxon>rosids</taxon>
        <taxon>malvids</taxon>
        <taxon>Sapindales</taxon>
        <taxon>Anacardiaceae</taxon>
        <taxon>Pistacia</taxon>
    </lineage>
</organism>
<accession>A0ACC1BXT1</accession>
<gene>
    <name evidence="1" type="ORF">Patl1_19529</name>
</gene>
<sequence length="163" mass="18600">MAMTGFLAFSATYIEVYYMFGSVWGLKIYTIYSILFIVFIILLIVTAFFTVASFLCGGSTGLFIYAYCLYYYFSRSGFQVGLQFVCHIYSDKKPLPSPSSSAFNTMRAYFSNETAKVFQRHVKEHHKRFQCFGRTKGVCNSMTTSAEYQVSEKLRARKLTSSG</sequence>
<comment type="caution">
    <text evidence="1">The sequence shown here is derived from an EMBL/GenBank/DDBJ whole genome shotgun (WGS) entry which is preliminary data.</text>
</comment>
<evidence type="ECO:0000313" key="2">
    <source>
        <dbReference type="Proteomes" id="UP001164250"/>
    </source>
</evidence>
<dbReference type="Proteomes" id="UP001164250">
    <property type="component" value="Chromosome 2"/>
</dbReference>
<dbReference type="EMBL" id="CM047898">
    <property type="protein sequence ID" value="KAJ0104488.1"/>
    <property type="molecule type" value="Genomic_DNA"/>
</dbReference>